<dbReference type="OrthoDB" id="3508765at2759"/>
<dbReference type="GO" id="GO:0005737">
    <property type="term" value="C:cytoplasm"/>
    <property type="evidence" value="ECO:0007669"/>
    <property type="project" value="UniProtKB-SubCell"/>
</dbReference>
<evidence type="ECO:0000256" key="2">
    <source>
        <dbReference type="ARBA" id="ARBA00022490"/>
    </source>
</evidence>
<dbReference type="Pfam" id="PF13374">
    <property type="entry name" value="TPR_10"/>
    <property type="match status" value="1"/>
</dbReference>
<dbReference type="InterPro" id="IPR002151">
    <property type="entry name" value="Kinesin_light"/>
</dbReference>
<comment type="subcellular location">
    <subcellularLocation>
        <location evidence="1">Cytoplasm</location>
    </subcellularLocation>
</comment>
<dbReference type="GO" id="GO:0019894">
    <property type="term" value="F:kinesin binding"/>
    <property type="evidence" value="ECO:0007669"/>
    <property type="project" value="TreeGrafter"/>
</dbReference>
<organism evidence="5 6">
    <name type="scientific">Oidiodendron maius (strain Zn)</name>
    <dbReference type="NCBI Taxonomy" id="913774"/>
    <lineage>
        <taxon>Eukaryota</taxon>
        <taxon>Fungi</taxon>
        <taxon>Dikarya</taxon>
        <taxon>Ascomycota</taxon>
        <taxon>Pezizomycotina</taxon>
        <taxon>Leotiomycetes</taxon>
        <taxon>Leotiomycetes incertae sedis</taxon>
        <taxon>Myxotrichaceae</taxon>
        <taxon>Oidiodendron</taxon>
    </lineage>
</organism>
<dbReference type="Gene3D" id="1.25.40.10">
    <property type="entry name" value="Tetratricopeptide repeat domain"/>
    <property type="match status" value="1"/>
</dbReference>
<dbReference type="GO" id="GO:0005871">
    <property type="term" value="C:kinesin complex"/>
    <property type="evidence" value="ECO:0007669"/>
    <property type="project" value="InterPro"/>
</dbReference>
<reference evidence="5 6" key="1">
    <citation type="submission" date="2014-04" db="EMBL/GenBank/DDBJ databases">
        <authorList>
            <consortium name="DOE Joint Genome Institute"/>
            <person name="Kuo A."/>
            <person name="Martino E."/>
            <person name="Perotto S."/>
            <person name="Kohler A."/>
            <person name="Nagy L.G."/>
            <person name="Floudas D."/>
            <person name="Copeland A."/>
            <person name="Barry K.W."/>
            <person name="Cichocki N."/>
            <person name="Veneault-Fourrey C."/>
            <person name="LaButti K."/>
            <person name="Lindquist E.A."/>
            <person name="Lipzen A."/>
            <person name="Lundell T."/>
            <person name="Morin E."/>
            <person name="Murat C."/>
            <person name="Sun H."/>
            <person name="Tunlid A."/>
            <person name="Henrissat B."/>
            <person name="Grigoriev I.V."/>
            <person name="Hibbett D.S."/>
            <person name="Martin F."/>
            <person name="Nordberg H.P."/>
            <person name="Cantor M.N."/>
            <person name="Hua S.X."/>
        </authorList>
    </citation>
    <scope>NUCLEOTIDE SEQUENCE [LARGE SCALE GENOMIC DNA]</scope>
    <source>
        <strain evidence="5 6">Zn</strain>
    </source>
</reference>
<dbReference type="EMBL" id="KN832893">
    <property type="protein sequence ID" value="KIM93640.1"/>
    <property type="molecule type" value="Genomic_DNA"/>
</dbReference>
<evidence type="ECO:0000256" key="4">
    <source>
        <dbReference type="ARBA" id="ARBA00022803"/>
    </source>
</evidence>
<evidence type="ECO:0000313" key="6">
    <source>
        <dbReference type="Proteomes" id="UP000054321"/>
    </source>
</evidence>
<evidence type="ECO:0000256" key="1">
    <source>
        <dbReference type="ARBA" id="ARBA00004496"/>
    </source>
</evidence>
<protein>
    <submittedName>
        <fullName evidence="5">Uncharacterized protein</fullName>
    </submittedName>
</protein>
<dbReference type="STRING" id="913774.A0A0C3GBU7"/>
<dbReference type="SUPFAM" id="SSF48452">
    <property type="entry name" value="TPR-like"/>
    <property type="match status" value="1"/>
</dbReference>
<keyword evidence="3" id="KW-0677">Repeat</keyword>
<sequence length="345" mass="38739">MSSARLSPPNIYVEELSCNTWVFLFCQYHRLKLKFIKPYTLQLKQRFQHPYLASPLTEDEQALLASIFTAAERAFAEYRWLRTCYSDANGSPTDQAHASLLAQSGLLHIGGSDIVTFILDDAARYKYDPEWQKIFLRIPQLVDRPPYKSISPADFEAGKNTAIQGYEEQMEAENFHRDPETSSQSEDEDEYDNLYLSAYHAASVIGTIWIADSEALLSGKVLLVWFDDHGRTVRSLRMHPSHIQNLEAEMDNGGGAMFEPLWEIAVVGDEYERGGVIHPFTTGGKGVDDTLASLSNLAGVLNGQGKYKEADAMHRQTLALREKVLGKKHPDTLMSMNNLASVLDS</sequence>
<reference evidence="6" key="2">
    <citation type="submission" date="2015-01" db="EMBL/GenBank/DDBJ databases">
        <title>Evolutionary Origins and Diversification of the Mycorrhizal Mutualists.</title>
        <authorList>
            <consortium name="DOE Joint Genome Institute"/>
            <consortium name="Mycorrhizal Genomics Consortium"/>
            <person name="Kohler A."/>
            <person name="Kuo A."/>
            <person name="Nagy L.G."/>
            <person name="Floudas D."/>
            <person name="Copeland A."/>
            <person name="Barry K.W."/>
            <person name="Cichocki N."/>
            <person name="Veneault-Fourrey C."/>
            <person name="LaButti K."/>
            <person name="Lindquist E.A."/>
            <person name="Lipzen A."/>
            <person name="Lundell T."/>
            <person name="Morin E."/>
            <person name="Murat C."/>
            <person name="Riley R."/>
            <person name="Ohm R."/>
            <person name="Sun H."/>
            <person name="Tunlid A."/>
            <person name="Henrissat B."/>
            <person name="Grigoriev I.V."/>
            <person name="Hibbett D.S."/>
            <person name="Martin F."/>
        </authorList>
    </citation>
    <scope>NUCLEOTIDE SEQUENCE [LARGE SCALE GENOMIC DNA]</scope>
    <source>
        <strain evidence="6">Zn</strain>
    </source>
</reference>
<dbReference type="GO" id="GO:0007018">
    <property type="term" value="P:microtubule-based movement"/>
    <property type="evidence" value="ECO:0007669"/>
    <property type="project" value="TreeGrafter"/>
</dbReference>
<proteinExistence type="predicted"/>
<keyword evidence="4" id="KW-0802">TPR repeat</keyword>
<name>A0A0C3GBU7_OIDMZ</name>
<dbReference type="Proteomes" id="UP000054321">
    <property type="component" value="Unassembled WGS sequence"/>
</dbReference>
<keyword evidence="6" id="KW-1185">Reference proteome</keyword>
<dbReference type="InterPro" id="IPR011990">
    <property type="entry name" value="TPR-like_helical_dom_sf"/>
</dbReference>
<evidence type="ECO:0000256" key="3">
    <source>
        <dbReference type="ARBA" id="ARBA00022737"/>
    </source>
</evidence>
<dbReference type="PANTHER" id="PTHR45783:SF3">
    <property type="entry name" value="KINESIN LIGHT CHAIN"/>
    <property type="match status" value="1"/>
</dbReference>
<evidence type="ECO:0000313" key="5">
    <source>
        <dbReference type="EMBL" id="KIM93640.1"/>
    </source>
</evidence>
<dbReference type="PANTHER" id="PTHR45783">
    <property type="entry name" value="KINESIN LIGHT CHAIN"/>
    <property type="match status" value="1"/>
</dbReference>
<accession>A0A0C3GBU7</accession>
<dbReference type="InParanoid" id="A0A0C3GBU7"/>
<keyword evidence="2" id="KW-0963">Cytoplasm</keyword>
<dbReference type="AlphaFoldDB" id="A0A0C3GBU7"/>
<dbReference type="HOGENOM" id="CLU_804351_0_0_1"/>
<gene>
    <name evidence="5" type="ORF">OIDMADRAFT_61285</name>
</gene>